<dbReference type="PANTHER" id="PTHR47707">
    <property type="entry name" value="8-OXO-DGTP DIPHOSPHATASE"/>
    <property type="match status" value="1"/>
</dbReference>
<dbReference type="InterPro" id="IPR020476">
    <property type="entry name" value="Nudix_hydrolase"/>
</dbReference>
<dbReference type="PANTHER" id="PTHR47707:SF1">
    <property type="entry name" value="NUDIX HYDROLASE FAMILY PROTEIN"/>
    <property type="match status" value="1"/>
</dbReference>
<dbReference type="GO" id="GO:0006260">
    <property type="term" value="P:DNA replication"/>
    <property type="evidence" value="ECO:0007669"/>
    <property type="project" value="UniProtKB-KW"/>
</dbReference>
<evidence type="ECO:0000259" key="12">
    <source>
        <dbReference type="PROSITE" id="PS51462"/>
    </source>
</evidence>
<dbReference type="GO" id="GO:0006281">
    <property type="term" value="P:DNA repair"/>
    <property type="evidence" value="ECO:0007669"/>
    <property type="project" value="UniProtKB-KW"/>
</dbReference>
<feature type="domain" description="Nudix hydrolase" evidence="12">
    <location>
        <begin position="2"/>
        <end position="128"/>
    </location>
</feature>
<name>A0A328Q852_9EURY</name>
<dbReference type="Pfam" id="PF00293">
    <property type="entry name" value="NUDIX"/>
    <property type="match status" value="1"/>
</dbReference>
<evidence type="ECO:0000256" key="9">
    <source>
        <dbReference type="ARBA" id="ARBA00023204"/>
    </source>
</evidence>
<keyword evidence="7" id="KW-0378">Hydrolase</keyword>
<evidence type="ECO:0000256" key="6">
    <source>
        <dbReference type="ARBA" id="ARBA00022763"/>
    </source>
</evidence>
<comment type="catalytic activity">
    <reaction evidence="10">
        <text>8-oxo-dGTP + H2O = 8-oxo-dGMP + diphosphate + H(+)</text>
        <dbReference type="Rhea" id="RHEA:31575"/>
        <dbReference type="ChEBI" id="CHEBI:15377"/>
        <dbReference type="ChEBI" id="CHEBI:15378"/>
        <dbReference type="ChEBI" id="CHEBI:33019"/>
        <dbReference type="ChEBI" id="CHEBI:63224"/>
        <dbReference type="ChEBI" id="CHEBI:77896"/>
        <dbReference type="EC" id="3.6.1.55"/>
    </reaction>
</comment>
<evidence type="ECO:0000256" key="3">
    <source>
        <dbReference type="ARBA" id="ARBA00022457"/>
    </source>
</evidence>
<dbReference type="PROSITE" id="PS51462">
    <property type="entry name" value="NUDIX"/>
    <property type="match status" value="1"/>
</dbReference>
<evidence type="ECO:0000256" key="4">
    <source>
        <dbReference type="ARBA" id="ARBA00022705"/>
    </source>
</evidence>
<keyword evidence="6" id="KW-0227">DNA damage</keyword>
<dbReference type="InterPro" id="IPR015797">
    <property type="entry name" value="NUDIX_hydrolase-like_dom_sf"/>
</dbReference>
<dbReference type="GeneID" id="3855632"/>
<evidence type="ECO:0000256" key="11">
    <source>
        <dbReference type="ARBA" id="ARBA00038905"/>
    </source>
</evidence>
<dbReference type="Proteomes" id="UP000248557">
    <property type="component" value="Unassembled WGS sequence"/>
</dbReference>
<dbReference type="EMBL" id="NGJK01000001">
    <property type="protein sequence ID" value="RAP03866.1"/>
    <property type="molecule type" value="Genomic_DNA"/>
</dbReference>
<evidence type="ECO:0000256" key="1">
    <source>
        <dbReference type="ARBA" id="ARBA00001946"/>
    </source>
</evidence>
<keyword evidence="8" id="KW-0460">Magnesium</keyword>
<dbReference type="InterPro" id="IPR000086">
    <property type="entry name" value="NUDIX_hydrolase_dom"/>
</dbReference>
<dbReference type="Gene3D" id="3.90.79.10">
    <property type="entry name" value="Nucleoside Triphosphate Pyrophosphohydrolase"/>
    <property type="match status" value="1"/>
</dbReference>
<keyword evidence="9" id="KW-0234">DNA repair</keyword>
<gene>
    <name evidence="13" type="ORF">CA615_00030</name>
</gene>
<comment type="similarity">
    <text evidence="2">Belongs to the Nudix hydrolase family.</text>
</comment>
<evidence type="ECO:0000256" key="8">
    <source>
        <dbReference type="ARBA" id="ARBA00022842"/>
    </source>
</evidence>
<evidence type="ECO:0000313" key="14">
    <source>
        <dbReference type="Proteomes" id="UP000248557"/>
    </source>
</evidence>
<keyword evidence="4" id="KW-0235">DNA replication</keyword>
<dbReference type="SUPFAM" id="SSF55811">
    <property type="entry name" value="Nudix"/>
    <property type="match status" value="1"/>
</dbReference>
<evidence type="ECO:0000256" key="10">
    <source>
        <dbReference type="ARBA" id="ARBA00035861"/>
    </source>
</evidence>
<dbReference type="GO" id="GO:0044716">
    <property type="term" value="F:8-oxo-GDP phosphatase activity"/>
    <property type="evidence" value="ECO:0007669"/>
    <property type="project" value="TreeGrafter"/>
</dbReference>
<evidence type="ECO:0000313" key="13">
    <source>
        <dbReference type="EMBL" id="RAP03866.1"/>
    </source>
</evidence>
<dbReference type="AlphaFoldDB" id="A0A328Q852"/>
<dbReference type="PROSITE" id="PS00893">
    <property type="entry name" value="NUDIX_BOX"/>
    <property type="match status" value="1"/>
</dbReference>
<dbReference type="GO" id="GO:0008413">
    <property type="term" value="F:8-oxo-7,8-dihydroguanosine triphosphate pyrophosphatase activity"/>
    <property type="evidence" value="ECO:0007669"/>
    <property type="project" value="TreeGrafter"/>
</dbReference>
<keyword evidence="5" id="KW-0479">Metal-binding</keyword>
<dbReference type="InterPro" id="IPR047127">
    <property type="entry name" value="MutT-like"/>
</dbReference>
<accession>A0A328Q852</accession>
<dbReference type="GO" id="GO:0035539">
    <property type="term" value="F:8-oxo-7,8-dihydrodeoxyguanosine triphosphate pyrophosphatase activity"/>
    <property type="evidence" value="ECO:0007669"/>
    <property type="project" value="UniProtKB-EC"/>
</dbReference>
<comment type="cofactor">
    <cofactor evidence="1">
        <name>Mg(2+)</name>
        <dbReference type="ChEBI" id="CHEBI:18420"/>
    </cofactor>
</comment>
<dbReference type="GO" id="GO:0044715">
    <property type="term" value="F:8-oxo-dGDP phosphatase activity"/>
    <property type="evidence" value="ECO:0007669"/>
    <property type="project" value="TreeGrafter"/>
</dbReference>
<evidence type="ECO:0000256" key="5">
    <source>
        <dbReference type="ARBA" id="ARBA00022723"/>
    </source>
</evidence>
<dbReference type="PRINTS" id="PR00502">
    <property type="entry name" value="NUDIXFAMILY"/>
</dbReference>
<dbReference type="GO" id="GO:0046872">
    <property type="term" value="F:metal ion binding"/>
    <property type="evidence" value="ECO:0007669"/>
    <property type="project" value="UniProtKB-KW"/>
</dbReference>
<reference evidence="13 14" key="1">
    <citation type="submission" date="2017-05" db="EMBL/GenBank/DDBJ databases">
        <title>Host range expansion of the Methanosphaera genus to humans and monogastric animals involves recent and extensive reduction in genome content.</title>
        <authorList>
            <person name="Hoedt E.C."/>
            <person name="Volmer J.G."/>
            <person name="Parks D.H."/>
            <person name="Rosewarne C.P."/>
            <person name="Denman S.E."/>
            <person name="Mcsweeney C.S."/>
            <person name="O Cuiv P."/>
            <person name="Hugenholtz P."/>
            <person name="Tyson G.W."/>
            <person name="Morrison M."/>
        </authorList>
    </citation>
    <scope>NUCLEOTIDE SEQUENCE [LARGE SCALE GENOMIC DNA]</scope>
    <source>
        <strain evidence="13 14">PA5</strain>
    </source>
</reference>
<evidence type="ECO:0000256" key="2">
    <source>
        <dbReference type="ARBA" id="ARBA00005582"/>
    </source>
</evidence>
<dbReference type="CDD" id="cd03425">
    <property type="entry name" value="NUDIX_MutT_NudA_like"/>
    <property type="match status" value="1"/>
</dbReference>
<comment type="caution">
    <text evidence="13">The sequence shown here is derived from an EMBL/GenBank/DDBJ whole genome shotgun (WGS) entry which is preliminary data.</text>
</comment>
<proteinExistence type="inferred from homology"/>
<dbReference type="InterPro" id="IPR020084">
    <property type="entry name" value="NUDIX_hydrolase_CS"/>
</dbReference>
<dbReference type="RefSeq" id="WP_011405625.1">
    <property type="nucleotide sequence ID" value="NZ_CATZXA010000059.1"/>
</dbReference>
<dbReference type="EC" id="3.6.1.55" evidence="11"/>
<keyword evidence="3" id="KW-0515">Mutator protein</keyword>
<protein>
    <recommendedName>
        <fullName evidence="11">8-oxo-dGTP diphosphatase</fullName>
        <ecNumber evidence="11">3.6.1.55</ecNumber>
    </recommendedName>
</protein>
<dbReference type="OMA" id="KEHIAAQ"/>
<organism evidence="13 14">
    <name type="scientific">Methanosphaera stadtmanae</name>
    <dbReference type="NCBI Taxonomy" id="2317"/>
    <lineage>
        <taxon>Archaea</taxon>
        <taxon>Methanobacteriati</taxon>
        <taxon>Methanobacteriota</taxon>
        <taxon>Methanomada group</taxon>
        <taxon>Methanobacteria</taxon>
        <taxon>Methanobacteriales</taxon>
        <taxon>Methanobacteriaceae</taxon>
        <taxon>Methanosphaera</taxon>
    </lineage>
</organism>
<evidence type="ECO:0000256" key="7">
    <source>
        <dbReference type="ARBA" id="ARBA00022801"/>
    </source>
</evidence>
<sequence>MLKKINVVAAVIKKDDKYLATQRGYGEFINMWEFPGGKIEPNETREEALVREIKEELDADITPIKFLLTVKYTYPTFKLTMHCYLCKLNDDITLLEHNAYAWLKREKLNTVKWLPADIEVIDYIINNN</sequence>